<dbReference type="SMART" id="SM00042">
    <property type="entry name" value="CUB"/>
    <property type="match status" value="2"/>
</dbReference>
<keyword evidence="1" id="KW-0677">Repeat</keyword>
<dbReference type="SUPFAM" id="SSF57196">
    <property type="entry name" value="EGF/Laminin"/>
    <property type="match status" value="1"/>
</dbReference>
<feature type="domain" description="C-type lectin" evidence="5">
    <location>
        <begin position="11"/>
        <end position="141"/>
    </location>
</feature>
<dbReference type="CDD" id="cd00041">
    <property type="entry name" value="CUB"/>
    <property type="match status" value="2"/>
</dbReference>
<dbReference type="PROSITE" id="PS50041">
    <property type="entry name" value="C_TYPE_LECTIN_2"/>
    <property type="match status" value="1"/>
</dbReference>
<dbReference type="InterPro" id="IPR001304">
    <property type="entry name" value="C-type_lectin-like"/>
</dbReference>
<dbReference type="Gene3D" id="2.60.120.290">
    <property type="entry name" value="Spermadhesin, CUB domain"/>
    <property type="match status" value="2"/>
</dbReference>
<dbReference type="InterPro" id="IPR016186">
    <property type="entry name" value="C-type_lectin-like/link_sf"/>
</dbReference>
<dbReference type="PANTHER" id="PTHR24251:SF37">
    <property type="entry name" value="CUB DOMAIN-CONTAINING PROTEIN"/>
    <property type="match status" value="1"/>
</dbReference>
<reference evidence="6" key="1">
    <citation type="journal article" date="2021" name="G3 (Bethesda)">
        <title>Genome and transcriptome analysis of the beet armyworm Spodoptera exigua reveals targets for pest control. .</title>
        <authorList>
            <person name="Simon S."/>
            <person name="Breeschoten T."/>
            <person name="Jansen H.J."/>
            <person name="Dirks R.P."/>
            <person name="Schranz M.E."/>
            <person name="Ros V.I.D."/>
        </authorList>
    </citation>
    <scope>NUCLEOTIDE SEQUENCE</scope>
    <source>
        <strain evidence="6">TB_SE_WUR_2020</strain>
    </source>
</reference>
<dbReference type="AlphaFoldDB" id="A0A922SP52"/>
<dbReference type="Pfam" id="PF00059">
    <property type="entry name" value="Lectin_C"/>
    <property type="match status" value="1"/>
</dbReference>
<dbReference type="SMART" id="SM00034">
    <property type="entry name" value="CLECT"/>
    <property type="match status" value="1"/>
</dbReference>
<dbReference type="SUPFAM" id="SSF49854">
    <property type="entry name" value="Spermadhesin, CUB domain"/>
    <property type="match status" value="2"/>
</dbReference>
<dbReference type="PANTHER" id="PTHR24251">
    <property type="entry name" value="OVOCHYMASE-RELATED"/>
    <property type="match status" value="1"/>
</dbReference>
<evidence type="ECO:0000256" key="1">
    <source>
        <dbReference type="ARBA" id="ARBA00022737"/>
    </source>
</evidence>
<comment type="caution">
    <text evidence="6">The sequence shown here is derived from an EMBL/GenBank/DDBJ whole genome shotgun (WGS) entry which is preliminary data.</text>
</comment>
<dbReference type="Gene3D" id="2.10.25.10">
    <property type="entry name" value="Laminin"/>
    <property type="match status" value="1"/>
</dbReference>
<name>A0A922SP52_SPOEX</name>
<evidence type="ECO:0000313" key="7">
    <source>
        <dbReference type="Proteomes" id="UP000814243"/>
    </source>
</evidence>
<evidence type="ECO:0000256" key="3">
    <source>
        <dbReference type="PROSITE-ProRule" id="PRU00059"/>
    </source>
</evidence>
<evidence type="ECO:0000313" key="6">
    <source>
        <dbReference type="EMBL" id="KAH9644611.1"/>
    </source>
</evidence>
<proteinExistence type="predicted"/>
<keyword evidence="2 3" id="KW-1015">Disulfide bond</keyword>
<dbReference type="CDD" id="cd00037">
    <property type="entry name" value="CLECT"/>
    <property type="match status" value="1"/>
</dbReference>
<evidence type="ECO:0000259" key="4">
    <source>
        <dbReference type="PROSITE" id="PS01180"/>
    </source>
</evidence>
<gene>
    <name evidence="6" type="ORF">HF086_001992</name>
</gene>
<evidence type="ECO:0000259" key="5">
    <source>
        <dbReference type="PROSITE" id="PS50041"/>
    </source>
</evidence>
<dbReference type="InterPro" id="IPR000859">
    <property type="entry name" value="CUB_dom"/>
</dbReference>
<organism evidence="6 7">
    <name type="scientific">Spodoptera exigua</name>
    <name type="common">Beet armyworm</name>
    <name type="synonym">Noctua fulgens</name>
    <dbReference type="NCBI Taxonomy" id="7107"/>
    <lineage>
        <taxon>Eukaryota</taxon>
        <taxon>Metazoa</taxon>
        <taxon>Ecdysozoa</taxon>
        <taxon>Arthropoda</taxon>
        <taxon>Hexapoda</taxon>
        <taxon>Insecta</taxon>
        <taxon>Pterygota</taxon>
        <taxon>Neoptera</taxon>
        <taxon>Endopterygota</taxon>
        <taxon>Lepidoptera</taxon>
        <taxon>Glossata</taxon>
        <taxon>Ditrysia</taxon>
        <taxon>Noctuoidea</taxon>
        <taxon>Noctuidae</taxon>
        <taxon>Amphipyrinae</taxon>
        <taxon>Spodoptera</taxon>
    </lineage>
</organism>
<dbReference type="SUPFAM" id="SSF56436">
    <property type="entry name" value="C-type lectin-like"/>
    <property type="match status" value="1"/>
</dbReference>
<dbReference type="Proteomes" id="UP000814243">
    <property type="component" value="Unassembled WGS sequence"/>
</dbReference>
<dbReference type="InterPro" id="IPR016187">
    <property type="entry name" value="CTDL_fold"/>
</dbReference>
<sequence length="535" mass="59136">QSCMDSKQVLFNGHCYLFSGYPKASWATSKQVCEGLNMHLSSVHSADEERFIVSGIRQSSDYSAGSVYWLGARLDGEEGEGLSWIDGSAVGFQGWPPYNDTEEIVDACLGVQWKSSPIPSLPSGLFWTLHKCGMTGGYVCKRRLNPEHVVKNRTVEGTSGVLMSPNHPGMYDNDLDFWVHVVGPEDTRLVFVFQRIDLEYQKDCLYDFVELRDPWNMKSSRYCGSVGEARWVASTNRAVLYFHSDYNTQGSGFSVTWRAVELVGCPSQTITSKEGVLKSPNYPHFLLPNLDCTIDILAPTGKRVFLNISFFDFGYGVFAKGVPINVTDTIPEDSFIDVQIDLQNPPIRPFLNPNILTNGLFVSQSEILRLRIKTGENVTGQGFLAFYKTISYLNASHVLEVASGVGGRLAAPNWPQLAPARAALRTRLVAPHQHTLTLAFSATTLVATGDGLWPCGVGSGWIQNRTLDPEIVLVTIPGRVVHAKDPEYHSKVLLISEETSLESCYPNPCLHDGRCATDDGRSYCQCSGYYAGKNI</sequence>
<dbReference type="Gene3D" id="3.10.100.10">
    <property type="entry name" value="Mannose-Binding Protein A, subunit A"/>
    <property type="match status" value="1"/>
</dbReference>
<dbReference type="Pfam" id="PF00431">
    <property type="entry name" value="CUB"/>
    <property type="match status" value="2"/>
</dbReference>
<feature type="non-terminal residue" evidence="6">
    <location>
        <position position="1"/>
    </location>
</feature>
<evidence type="ECO:0000256" key="2">
    <source>
        <dbReference type="ARBA" id="ARBA00023157"/>
    </source>
</evidence>
<feature type="domain" description="CUB" evidence="4">
    <location>
        <begin position="265"/>
        <end position="390"/>
    </location>
</feature>
<dbReference type="PROSITE" id="PS01180">
    <property type="entry name" value="CUB"/>
    <property type="match status" value="2"/>
</dbReference>
<dbReference type="InterPro" id="IPR035914">
    <property type="entry name" value="Sperma_CUB_dom_sf"/>
</dbReference>
<comment type="caution">
    <text evidence="3">Lacks conserved residue(s) required for the propagation of feature annotation.</text>
</comment>
<dbReference type="EMBL" id="JACEFF010000076">
    <property type="protein sequence ID" value="KAH9644611.1"/>
    <property type="molecule type" value="Genomic_DNA"/>
</dbReference>
<protein>
    <submittedName>
        <fullName evidence="6">Uncharacterized protein</fullName>
    </submittedName>
</protein>
<feature type="domain" description="CUB" evidence="4">
    <location>
        <begin position="140"/>
        <end position="260"/>
    </location>
</feature>
<accession>A0A922SP52</accession>
<feature type="disulfide bond" evidence="3">
    <location>
        <begin position="265"/>
        <end position="292"/>
    </location>
</feature>